<dbReference type="Proteomes" id="UP000295096">
    <property type="component" value="Unassembled WGS sequence"/>
</dbReference>
<proteinExistence type="inferred from homology"/>
<dbReference type="GO" id="GO:0006020">
    <property type="term" value="P:inositol metabolic process"/>
    <property type="evidence" value="ECO:0007669"/>
    <property type="project" value="TreeGrafter"/>
</dbReference>
<dbReference type="PANTHER" id="PTHR20854">
    <property type="entry name" value="INOSITOL MONOPHOSPHATASE"/>
    <property type="match status" value="1"/>
</dbReference>
<dbReference type="InterPro" id="IPR000760">
    <property type="entry name" value="Inositol_monophosphatase-like"/>
</dbReference>
<dbReference type="SUPFAM" id="SSF56655">
    <property type="entry name" value="Carbohydrate phosphatase"/>
    <property type="match status" value="1"/>
</dbReference>
<feature type="binding site" evidence="2">
    <location>
        <position position="97"/>
    </location>
    <ligand>
        <name>Mg(2+)</name>
        <dbReference type="ChEBI" id="CHEBI:18420"/>
        <label>1</label>
        <note>catalytic</note>
    </ligand>
</feature>
<dbReference type="Pfam" id="PF00459">
    <property type="entry name" value="Inositol_P"/>
    <property type="match status" value="1"/>
</dbReference>
<keyword evidence="2" id="KW-0479">Metal-binding</keyword>
<name>A0A4R5QAG0_9PROT</name>
<organism evidence="3 4">
    <name type="scientific">Dankookia rubra</name>
    <dbReference type="NCBI Taxonomy" id="1442381"/>
    <lineage>
        <taxon>Bacteria</taxon>
        <taxon>Pseudomonadati</taxon>
        <taxon>Pseudomonadota</taxon>
        <taxon>Alphaproteobacteria</taxon>
        <taxon>Acetobacterales</taxon>
        <taxon>Roseomonadaceae</taxon>
        <taxon>Dankookia</taxon>
    </lineage>
</organism>
<dbReference type="GO" id="GO:0007165">
    <property type="term" value="P:signal transduction"/>
    <property type="evidence" value="ECO:0007669"/>
    <property type="project" value="TreeGrafter"/>
</dbReference>
<comment type="caution">
    <text evidence="3">The sequence shown here is derived from an EMBL/GenBank/DDBJ whole genome shotgun (WGS) entry which is preliminary data.</text>
</comment>
<protein>
    <submittedName>
        <fullName evidence="3">Inositol monophosphatase</fullName>
    </submittedName>
</protein>
<dbReference type="RefSeq" id="WP_133291541.1">
    <property type="nucleotide sequence ID" value="NZ_SMSJ01000058.1"/>
</dbReference>
<dbReference type="Gene3D" id="3.40.190.80">
    <property type="match status" value="1"/>
</dbReference>
<comment type="cofactor">
    <cofactor evidence="2">
        <name>Mg(2+)</name>
        <dbReference type="ChEBI" id="CHEBI:18420"/>
    </cofactor>
</comment>
<dbReference type="EMBL" id="SMSJ01000058">
    <property type="protein sequence ID" value="TDH59663.1"/>
    <property type="molecule type" value="Genomic_DNA"/>
</dbReference>
<feature type="binding site" evidence="2">
    <location>
        <position position="223"/>
    </location>
    <ligand>
        <name>Mg(2+)</name>
        <dbReference type="ChEBI" id="CHEBI:18420"/>
        <label>1</label>
        <note>catalytic</note>
    </ligand>
</feature>
<sequence>MIGARAAADVAALLRAATRAEILPRFRRLGAGAVRAKSGPLDLVTDADEAAERVITAGLRARFPECVVVGEEAAAADPALLRALDGAELAFVVDPVDGTANFAAGLPLFGCMVAAVVRGEIVASWIHDPLGDDTAVALRGEGAWIESPDGHRHDLRVAAPVPVAEMVAAVSWGYMPEPLRGRVTARLSRLRATVGFRCAAHEYRMVAGGYAHALVYNRLYPWDHAPGWLLHREAGGYSARFDGSPYGPLATTGGLLVAPDRASWDALHAALIAE</sequence>
<dbReference type="OrthoDB" id="9785695at2"/>
<dbReference type="PANTHER" id="PTHR20854:SF4">
    <property type="entry name" value="INOSITOL-1-MONOPHOSPHATASE-RELATED"/>
    <property type="match status" value="1"/>
</dbReference>
<dbReference type="Gene3D" id="3.30.540.10">
    <property type="entry name" value="Fructose-1,6-Bisphosphatase, subunit A, domain 1"/>
    <property type="match status" value="1"/>
</dbReference>
<dbReference type="GO" id="GO:0046872">
    <property type="term" value="F:metal ion binding"/>
    <property type="evidence" value="ECO:0007669"/>
    <property type="project" value="UniProtKB-KW"/>
</dbReference>
<evidence type="ECO:0000256" key="1">
    <source>
        <dbReference type="ARBA" id="ARBA00009759"/>
    </source>
</evidence>
<dbReference type="PRINTS" id="PR00377">
    <property type="entry name" value="IMPHPHTASES"/>
</dbReference>
<evidence type="ECO:0000313" key="4">
    <source>
        <dbReference type="Proteomes" id="UP000295096"/>
    </source>
</evidence>
<gene>
    <name evidence="3" type="ORF">E2C06_26215</name>
</gene>
<feature type="binding site" evidence="2">
    <location>
        <position position="94"/>
    </location>
    <ligand>
        <name>Mg(2+)</name>
        <dbReference type="ChEBI" id="CHEBI:18420"/>
        <label>1</label>
        <note>catalytic</note>
    </ligand>
</feature>
<keyword evidence="2" id="KW-0460">Magnesium</keyword>
<keyword evidence="4" id="KW-1185">Reference proteome</keyword>
<dbReference type="GO" id="GO:0008934">
    <property type="term" value="F:inositol monophosphate 1-phosphatase activity"/>
    <property type="evidence" value="ECO:0007669"/>
    <property type="project" value="TreeGrafter"/>
</dbReference>
<feature type="binding site" evidence="2">
    <location>
        <position position="71"/>
    </location>
    <ligand>
        <name>Mg(2+)</name>
        <dbReference type="ChEBI" id="CHEBI:18420"/>
        <label>1</label>
        <note>catalytic</note>
    </ligand>
</feature>
<accession>A0A4R5QAG0</accession>
<reference evidence="3 4" key="1">
    <citation type="journal article" date="2016" name="J. Microbiol.">
        <title>Dankookia rubra gen. nov., sp. nov., an alphaproteobacterium isolated from sediment of a shallow stream.</title>
        <authorList>
            <person name="Kim W.H."/>
            <person name="Kim D.H."/>
            <person name="Kang K."/>
            <person name="Ahn T.Y."/>
        </authorList>
    </citation>
    <scope>NUCLEOTIDE SEQUENCE [LARGE SCALE GENOMIC DNA]</scope>
    <source>
        <strain evidence="3 4">JCM30602</strain>
    </source>
</reference>
<evidence type="ECO:0000256" key="2">
    <source>
        <dbReference type="PIRSR" id="PIRSR600760-2"/>
    </source>
</evidence>
<dbReference type="AlphaFoldDB" id="A0A4R5QAG0"/>
<evidence type="ECO:0000313" key="3">
    <source>
        <dbReference type="EMBL" id="TDH59663.1"/>
    </source>
</evidence>
<comment type="similarity">
    <text evidence="1">Belongs to the inositol monophosphatase superfamily.</text>
</comment>